<protein>
    <submittedName>
        <fullName evidence="2">Uncharacterized protein</fullName>
    </submittedName>
</protein>
<accession>A0ABN1L885</accession>
<name>A0ABN1L885_9GAMM</name>
<proteinExistence type="predicted"/>
<dbReference type="EMBL" id="BAAAFA010000007">
    <property type="protein sequence ID" value="GAA0819170.1"/>
    <property type="molecule type" value="Genomic_DNA"/>
</dbReference>
<gene>
    <name evidence="2" type="ORF">GCM10009111_22930</name>
</gene>
<dbReference type="Proteomes" id="UP001500021">
    <property type="component" value="Unassembled WGS sequence"/>
</dbReference>
<keyword evidence="1" id="KW-0472">Membrane</keyword>
<evidence type="ECO:0000313" key="3">
    <source>
        <dbReference type="Proteomes" id="UP001500021"/>
    </source>
</evidence>
<dbReference type="RefSeq" id="WP_343817561.1">
    <property type="nucleotide sequence ID" value="NZ_BAAAFA010000007.1"/>
</dbReference>
<feature type="transmembrane region" description="Helical" evidence="1">
    <location>
        <begin position="30"/>
        <end position="55"/>
    </location>
</feature>
<keyword evidence="1" id="KW-0812">Transmembrane</keyword>
<comment type="caution">
    <text evidence="2">The sequence shown here is derived from an EMBL/GenBank/DDBJ whole genome shotgun (WGS) entry which is preliminary data.</text>
</comment>
<keyword evidence="3" id="KW-1185">Reference proteome</keyword>
<organism evidence="2 3">
    <name type="scientific">Colwellia asteriadis</name>
    <dbReference type="NCBI Taxonomy" id="517723"/>
    <lineage>
        <taxon>Bacteria</taxon>
        <taxon>Pseudomonadati</taxon>
        <taxon>Pseudomonadota</taxon>
        <taxon>Gammaproteobacteria</taxon>
        <taxon>Alteromonadales</taxon>
        <taxon>Colwelliaceae</taxon>
        <taxon>Colwellia</taxon>
    </lineage>
</organism>
<evidence type="ECO:0000313" key="2">
    <source>
        <dbReference type="EMBL" id="GAA0819170.1"/>
    </source>
</evidence>
<reference evidence="2 3" key="1">
    <citation type="journal article" date="2019" name="Int. J. Syst. Evol. Microbiol.">
        <title>The Global Catalogue of Microorganisms (GCM) 10K type strain sequencing project: providing services to taxonomists for standard genome sequencing and annotation.</title>
        <authorList>
            <consortium name="The Broad Institute Genomics Platform"/>
            <consortium name="The Broad Institute Genome Sequencing Center for Infectious Disease"/>
            <person name="Wu L."/>
            <person name="Ma J."/>
        </authorList>
    </citation>
    <scope>NUCLEOTIDE SEQUENCE [LARGE SCALE GENOMIC DNA]</scope>
    <source>
        <strain evidence="2 3">JCM 15608</strain>
    </source>
</reference>
<evidence type="ECO:0000256" key="1">
    <source>
        <dbReference type="SAM" id="Phobius"/>
    </source>
</evidence>
<keyword evidence="1" id="KW-1133">Transmembrane helix</keyword>
<sequence>MLMMIIIGIVIGFILGLVTAIYGKSSVGANIISIIAIIFVLVSAGSGGVFAGMAVGEILLGFFVANSIFGDGDSSK</sequence>